<keyword evidence="5" id="KW-0472">Membrane</keyword>
<feature type="domain" description="Signal transduction histidine kinase subgroup 3 dimerisation and phosphoacceptor" evidence="6">
    <location>
        <begin position="207"/>
        <end position="273"/>
    </location>
</feature>
<feature type="transmembrane region" description="Helical" evidence="5">
    <location>
        <begin position="96"/>
        <end position="113"/>
    </location>
</feature>
<dbReference type="AlphaFoldDB" id="A0A8H9GZ27"/>
<dbReference type="GO" id="GO:0000155">
    <property type="term" value="F:phosphorelay sensor kinase activity"/>
    <property type="evidence" value="ECO:0007669"/>
    <property type="project" value="InterPro"/>
</dbReference>
<keyword evidence="3" id="KW-0902">Two-component regulatory system</keyword>
<dbReference type="PANTHER" id="PTHR24421">
    <property type="entry name" value="NITRATE/NITRITE SENSOR PROTEIN NARX-RELATED"/>
    <property type="match status" value="1"/>
</dbReference>
<feature type="transmembrane region" description="Helical" evidence="5">
    <location>
        <begin position="40"/>
        <end position="62"/>
    </location>
</feature>
<gene>
    <name evidence="7" type="ORF">GCM10011574_20740</name>
</gene>
<dbReference type="Gene3D" id="1.20.5.1930">
    <property type="match status" value="1"/>
</dbReference>
<evidence type="ECO:0000313" key="7">
    <source>
        <dbReference type="EMBL" id="GGO07332.1"/>
    </source>
</evidence>
<name>A0A8H9GZ27_9ACTN</name>
<sequence length="408" mass="42708">MTVMTEAAAWAEECGPGDARPGRFRPRLPIRLPARVPARLLAPALGLTVLLLLAPGAVAVSADPSWPALTLVAAAGLSFVGAVVTAHLARPAVRPLPVAFVALLAAVTITASLAYRTNGWQTLFSLLAVAVALVLRVRSAPPLIAVTAALAAIVPVHDGSFGEALWGAALTTFLAGITTYGFRRMAEVIEELGRTREKLAVAAVSAERLRFSRDLHDLLGHTLSMVVVKAEAVRRLAPRDTEAAMRHAADIEAIGRQALTEVREAVTGYRDASLAFELDSARAALATAGVDCVVKESGPALSRETDMLLSWVVREGITNVVRHSGARRCVITLRRDRDPVLVEITDDGPGDDGAGGAAGEEDGSGLRGLRERLAAAGGRLTAARLPQGFVLTAEIPHAGVDDDGEDGL</sequence>
<keyword evidence="5" id="KW-0812">Transmembrane</keyword>
<dbReference type="GO" id="GO:0046983">
    <property type="term" value="F:protein dimerization activity"/>
    <property type="evidence" value="ECO:0007669"/>
    <property type="project" value="InterPro"/>
</dbReference>
<dbReference type="InterPro" id="IPR011712">
    <property type="entry name" value="Sig_transdc_His_kin_sub3_dim/P"/>
</dbReference>
<reference evidence="7" key="2">
    <citation type="submission" date="2020-09" db="EMBL/GenBank/DDBJ databases">
        <authorList>
            <person name="Sun Q."/>
            <person name="Zhou Y."/>
        </authorList>
    </citation>
    <scope>NUCLEOTIDE SEQUENCE</scope>
    <source>
        <strain evidence="7">CGMCC 4.7138</strain>
    </source>
</reference>
<keyword evidence="5" id="KW-1133">Transmembrane helix</keyword>
<reference evidence="7" key="1">
    <citation type="journal article" date="2014" name="Int. J. Syst. Evol. Microbiol.">
        <title>Complete genome sequence of Corynebacterium casei LMG S-19264T (=DSM 44701T), isolated from a smear-ripened cheese.</title>
        <authorList>
            <consortium name="US DOE Joint Genome Institute (JGI-PGF)"/>
            <person name="Walter F."/>
            <person name="Albersmeier A."/>
            <person name="Kalinowski J."/>
            <person name="Ruckert C."/>
        </authorList>
    </citation>
    <scope>NUCLEOTIDE SEQUENCE</scope>
    <source>
        <strain evidence="7">CGMCC 4.7138</strain>
    </source>
</reference>
<dbReference type="Proteomes" id="UP000653480">
    <property type="component" value="Unassembled WGS sequence"/>
</dbReference>
<dbReference type="SUPFAM" id="SSF55874">
    <property type="entry name" value="ATPase domain of HSP90 chaperone/DNA topoisomerase II/histidine kinase"/>
    <property type="match status" value="1"/>
</dbReference>
<keyword evidence="8" id="KW-1185">Reference proteome</keyword>
<dbReference type="InterPro" id="IPR050482">
    <property type="entry name" value="Sensor_HK_TwoCompSys"/>
</dbReference>
<protein>
    <recommendedName>
        <fullName evidence="6">Signal transduction histidine kinase subgroup 3 dimerisation and phosphoacceptor domain-containing protein</fullName>
    </recommendedName>
</protein>
<accession>A0A8H9GZ27</accession>
<comment type="caution">
    <text evidence="7">The sequence shown here is derived from an EMBL/GenBank/DDBJ whole genome shotgun (WGS) entry which is preliminary data.</text>
</comment>
<dbReference type="GO" id="GO:0016020">
    <property type="term" value="C:membrane"/>
    <property type="evidence" value="ECO:0007669"/>
    <property type="project" value="InterPro"/>
</dbReference>
<evidence type="ECO:0000256" key="4">
    <source>
        <dbReference type="SAM" id="MobiDB-lite"/>
    </source>
</evidence>
<evidence type="ECO:0000256" key="3">
    <source>
        <dbReference type="ARBA" id="ARBA00023012"/>
    </source>
</evidence>
<feature type="transmembrane region" description="Helical" evidence="5">
    <location>
        <begin position="68"/>
        <end position="89"/>
    </location>
</feature>
<evidence type="ECO:0000256" key="2">
    <source>
        <dbReference type="ARBA" id="ARBA00022777"/>
    </source>
</evidence>
<feature type="region of interest" description="Disordered" evidence="4">
    <location>
        <begin position="342"/>
        <end position="366"/>
    </location>
</feature>
<dbReference type="InterPro" id="IPR036890">
    <property type="entry name" value="HATPase_C_sf"/>
</dbReference>
<keyword evidence="1" id="KW-0808">Transferase</keyword>
<proteinExistence type="predicted"/>
<dbReference type="EMBL" id="BMMN01000003">
    <property type="protein sequence ID" value="GGO07332.1"/>
    <property type="molecule type" value="Genomic_DNA"/>
</dbReference>
<evidence type="ECO:0000256" key="5">
    <source>
        <dbReference type="SAM" id="Phobius"/>
    </source>
</evidence>
<dbReference type="Gene3D" id="3.30.565.10">
    <property type="entry name" value="Histidine kinase-like ATPase, C-terminal domain"/>
    <property type="match status" value="1"/>
</dbReference>
<evidence type="ECO:0000313" key="8">
    <source>
        <dbReference type="Proteomes" id="UP000653480"/>
    </source>
</evidence>
<organism evidence="7 8">
    <name type="scientific">Microbispora bryophytorum</name>
    <dbReference type="NCBI Taxonomy" id="1460882"/>
    <lineage>
        <taxon>Bacteria</taxon>
        <taxon>Bacillati</taxon>
        <taxon>Actinomycetota</taxon>
        <taxon>Actinomycetes</taxon>
        <taxon>Streptosporangiales</taxon>
        <taxon>Streptosporangiaceae</taxon>
        <taxon>Microbispora</taxon>
    </lineage>
</organism>
<evidence type="ECO:0000259" key="6">
    <source>
        <dbReference type="Pfam" id="PF07730"/>
    </source>
</evidence>
<dbReference type="Pfam" id="PF07730">
    <property type="entry name" value="HisKA_3"/>
    <property type="match status" value="1"/>
</dbReference>
<dbReference type="CDD" id="cd16917">
    <property type="entry name" value="HATPase_UhpB-NarQ-NarX-like"/>
    <property type="match status" value="1"/>
</dbReference>
<feature type="transmembrane region" description="Helical" evidence="5">
    <location>
        <begin position="164"/>
        <end position="182"/>
    </location>
</feature>
<dbReference type="PANTHER" id="PTHR24421:SF63">
    <property type="entry name" value="SENSOR HISTIDINE KINASE DESK"/>
    <property type="match status" value="1"/>
</dbReference>
<evidence type="ECO:0000256" key="1">
    <source>
        <dbReference type="ARBA" id="ARBA00022679"/>
    </source>
</evidence>
<keyword evidence="2" id="KW-0418">Kinase</keyword>
<feature type="transmembrane region" description="Helical" evidence="5">
    <location>
        <begin position="142"/>
        <end position="158"/>
    </location>
</feature>